<dbReference type="Gene3D" id="3.90.640.10">
    <property type="entry name" value="Actin, Chain A, domain 4"/>
    <property type="match status" value="1"/>
</dbReference>
<keyword evidence="3" id="KW-0812">Transmembrane</keyword>
<protein>
    <submittedName>
        <fullName evidence="4">Uncharacterized protein</fullName>
    </submittedName>
</protein>
<organism evidence="4 5">
    <name type="scientific">Aphanomyces invadans</name>
    <dbReference type="NCBI Taxonomy" id="157072"/>
    <lineage>
        <taxon>Eukaryota</taxon>
        <taxon>Sar</taxon>
        <taxon>Stramenopiles</taxon>
        <taxon>Oomycota</taxon>
        <taxon>Saprolegniomycetes</taxon>
        <taxon>Saprolegniales</taxon>
        <taxon>Verrucalvaceae</taxon>
        <taxon>Aphanomyces</taxon>
    </lineage>
</organism>
<accession>A0A3R6ZS46</accession>
<keyword evidence="3" id="KW-1133">Transmembrane helix</keyword>
<dbReference type="InterPro" id="IPR013126">
    <property type="entry name" value="Hsp_70_fam"/>
</dbReference>
<dbReference type="FunFam" id="3.90.640.10:FF:000003">
    <property type="entry name" value="Molecular chaperone DnaK"/>
    <property type="match status" value="1"/>
</dbReference>
<sequence>MTAGFHASAPRERLPLVVAVVGVGLAITTRYVIRAQKRVKQYREAAAAPRDQPTSVMVGLDIGSINARVRRVDQTNPRKIVIESDRMAVQVRNGELVVGSLVAKNAVPNLRSTLLHDASTSLLDMGDAKDMDDLLPCVCAVPSQYDGPPLERLRAILQHAGYRVVDFIPDAVAAVLALPKGTKPVKHVAVFDMGGTETSCSILLCDPDMTSPKILSTKTTTACSGDAVSASIVEHLNASFMKKHGIDLRMDSLAMERLAQAADAAKHELSSAQLSQVHLPFITADATGAKHLDLTVTASSLRRLMETPLQHAATLCREVLHDAKLDAVDAVVVVGGGGKSPLVQSCVGQALDNQTLLRVDNADEVVARGAAARGVALAELTNSR</sequence>
<reference evidence="4 5" key="1">
    <citation type="submission" date="2018-08" db="EMBL/GenBank/DDBJ databases">
        <title>Aphanomyces genome sequencing and annotation.</title>
        <authorList>
            <person name="Minardi D."/>
            <person name="Oidtmann B."/>
            <person name="Van Der Giezen M."/>
            <person name="Studholme D.J."/>
        </authorList>
    </citation>
    <scope>NUCLEOTIDE SEQUENCE [LARGE SCALE GENOMIC DNA]</scope>
    <source>
        <strain evidence="4 5">NJM0002</strain>
    </source>
</reference>
<gene>
    <name evidence="4" type="ORF">DYB32_003665</name>
</gene>
<feature type="transmembrane region" description="Helical" evidence="3">
    <location>
        <begin position="14"/>
        <end position="33"/>
    </location>
</feature>
<keyword evidence="5" id="KW-1185">Reference proteome</keyword>
<evidence type="ECO:0000256" key="1">
    <source>
        <dbReference type="ARBA" id="ARBA00022741"/>
    </source>
</evidence>
<dbReference type="GO" id="GO:0140662">
    <property type="term" value="F:ATP-dependent protein folding chaperone"/>
    <property type="evidence" value="ECO:0007669"/>
    <property type="project" value="InterPro"/>
</dbReference>
<dbReference type="VEuPathDB" id="FungiDB:H310_13261"/>
<keyword evidence="3" id="KW-0472">Membrane</keyword>
<dbReference type="GO" id="GO:0005524">
    <property type="term" value="F:ATP binding"/>
    <property type="evidence" value="ECO:0007669"/>
    <property type="project" value="UniProtKB-KW"/>
</dbReference>
<evidence type="ECO:0000313" key="5">
    <source>
        <dbReference type="Proteomes" id="UP000285060"/>
    </source>
</evidence>
<dbReference type="EMBL" id="QUSY01000233">
    <property type="protein sequence ID" value="RHY31217.1"/>
    <property type="molecule type" value="Genomic_DNA"/>
</dbReference>
<evidence type="ECO:0000256" key="3">
    <source>
        <dbReference type="SAM" id="Phobius"/>
    </source>
</evidence>
<evidence type="ECO:0000313" key="4">
    <source>
        <dbReference type="EMBL" id="RHY31217.1"/>
    </source>
</evidence>
<keyword evidence="2" id="KW-0067">ATP-binding</keyword>
<name>A0A3R6ZS46_9STRA</name>
<dbReference type="InterPro" id="IPR043129">
    <property type="entry name" value="ATPase_NBD"/>
</dbReference>
<dbReference type="Gene3D" id="3.30.420.40">
    <property type="match status" value="2"/>
</dbReference>
<dbReference type="AlphaFoldDB" id="A0A3R6ZS46"/>
<dbReference type="Proteomes" id="UP000285060">
    <property type="component" value="Unassembled WGS sequence"/>
</dbReference>
<dbReference type="PANTHER" id="PTHR19375">
    <property type="entry name" value="HEAT SHOCK PROTEIN 70KDA"/>
    <property type="match status" value="1"/>
</dbReference>
<keyword evidence="1" id="KW-0547">Nucleotide-binding</keyword>
<evidence type="ECO:0000256" key="2">
    <source>
        <dbReference type="ARBA" id="ARBA00022840"/>
    </source>
</evidence>
<dbReference type="PRINTS" id="PR00301">
    <property type="entry name" value="HEATSHOCK70"/>
</dbReference>
<dbReference type="SUPFAM" id="SSF53067">
    <property type="entry name" value="Actin-like ATPase domain"/>
    <property type="match status" value="2"/>
</dbReference>
<dbReference type="Pfam" id="PF00012">
    <property type="entry name" value="HSP70"/>
    <property type="match status" value="1"/>
</dbReference>
<comment type="caution">
    <text evidence="4">The sequence shown here is derived from an EMBL/GenBank/DDBJ whole genome shotgun (WGS) entry which is preliminary data.</text>
</comment>
<proteinExistence type="predicted"/>